<accession>Q1CY39</accession>
<keyword evidence="3" id="KW-1185">Reference proteome</keyword>
<organism evidence="2 3">
    <name type="scientific">Myxococcus xanthus (strain DK1622)</name>
    <dbReference type="NCBI Taxonomy" id="246197"/>
    <lineage>
        <taxon>Bacteria</taxon>
        <taxon>Pseudomonadati</taxon>
        <taxon>Myxococcota</taxon>
        <taxon>Myxococcia</taxon>
        <taxon>Myxococcales</taxon>
        <taxon>Cystobacterineae</taxon>
        <taxon>Myxococcaceae</taxon>
        <taxon>Myxococcus</taxon>
    </lineage>
</organism>
<evidence type="ECO:0000256" key="1">
    <source>
        <dbReference type="SAM" id="MobiDB-lite"/>
    </source>
</evidence>
<reference evidence="2 3" key="1">
    <citation type="journal article" date="2006" name="Proc. Natl. Acad. Sci. U.S.A.">
        <title>Evolution of sensory complexity recorded in a myxobacterial genome.</title>
        <authorList>
            <person name="Goldman B.S."/>
            <person name="Nierman W.C."/>
            <person name="Kaiser D."/>
            <person name="Slater S.C."/>
            <person name="Durkin A.S."/>
            <person name="Eisen J.A."/>
            <person name="Ronning C.M."/>
            <person name="Barbazuk W.B."/>
            <person name="Blanchard M."/>
            <person name="Field C."/>
            <person name="Halling C."/>
            <person name="Hinkle G."/>
            <person name="Iartchuk O."/>
            <person name="Kim H.S."/>
            <person name="Mackenzie C."/>
            <person name="Madupu R."/>
            <person name="Miller N."/>
            <person name="Shvartsbeyn A."/>
            <person name="Sullivan S.A."/>
            <person name="Vaudin M."/>
            <person name="Wiegand R."/>
            <person name="Kaplan H.B."/>
        </authorList>
    </citation>
    <scope>NUCLEOTIDE SEQUENCE [LARGE SCALE GENOMIC DNA]</scope>
    <source>
        <strain evidence="3">DK1622</strain>
    </source>
</reference>
<evidence type="ECO:0000313" key="3">
    <source>
        <dbReference type="Proteomes" id="UP000002402"/>
    </source>
</evidence>
<evidence type="ECO:0000313" key="2">
    <source>
        <dbReference type="EMBL" id="ABF89607.1"/>
    </source>
</evidence>
<dbReference type="eggNOG" id="COG3271">
    <property type="taxonomic scope" value="Bacteria"/>
</dbReference>
<dbReference type="Proteomes" id="UP000002402">
    <property type="component" value="Chromosome"/>
</dbReference>
<dbReference type="KEGG" id="mxa:MXAN_6562"/>
<dbReference type="EnsemblBacteria" id="ABF89607">
    <property type="protein sequence ID" value="ABF89607"/>
    <property type="gene ID" value="MXAN_6562"/>
</dbReference>
<sequence length="372" mass="39017">MRKCTGKRATPCAHEGLARNNTHMPPIMRTGEGSPGGSAVTRIVTTVFNSAPQALSKPIQPVVLKDARTPMETSLARPVSSPAPATPRPERDTFQDTKPAAKGVPRLSVPDATGTSELPFLRDLAPENEAAQAQADKGWAPTASVIAQNSDTGCGEATLAFLSRASRSVTKGTLCEKQERETVRERASQVSGARSVHAPVDVNLDDGATPTEMATALGGMGIEVTDGFADFDAAATSKMMKAGQFGLALVDANAILNGALAPEQRRGGPGQLHWVTIDGVNSNGTADTSDDLFRVKDPVNGEYWVSARDLESAVQAGKEHHGSGGIFALENRTGVGGQKERDALAHLNRERTASFADRNGVGSKRLSLGESS</sequence>
<dbReference type="HOGENOM" id="CLU_806141_0_0_7"/>
<feature type="region of interest" description="Disordered" evidence="1">
    <location>
        <begin position="71"/>
        <end position="115"/>
    </location>
</feature>
<proteinExistence type="predicted"/>
<dbReference type="AlphaFoldDB" id="Q1CY39"/>
<gene>
    <name evidence="2" type="ordered locus">MXAN_6562</name>
</gene>
<dbReference type="EMBL" id="CP000113">
    <property type="protein sequence ID" value="ABF89607.1"/>
    <property type="molecule type" value="Genomic_DNA"/>
</dbReference>
<name>Q1CY39_MYXXD</name>
<protein>
    <submittedName>
        <fullName evidence="2">Uncharacterized protein</fullName>
    </submittedName>
</protein>